<gene>
    <name evidence="1" type="ORF">DCHRY22_LOCUS6014</name>
</gene>
<evidence type="ECO:0000313" key="1">
    <source>
        <dbReference type="EMBL" id="CAG9565108.1"/>
    </source>
</evidence>
<accession>A0A8J2QSD1</accession>
<proteinExistence type="predicted"/>
<dbReference type="EMBL" id="CAKASE010000053">
    <property type="protein sequence ID" value="CAG9565108.1"/>
    <property type="molecule type" value="Genomic_DNA"/>
</dbReference>
<name>A0A8J2QSD1_9NEOP</name>
<comment type="caution">
    <text evidence="1">The sequence shown here is derived from an EMBL/GenBank/DDBJ whole genome shotgun (WGS) entry which is preliminary data.</text>
</comment>
<organism evidence="1 2">
    <name type="scientific">Danaus chrysippus</name>
    <name type="common">African queen</name>
    <dbReference type="NCBI Taxonomy" id="151541"/>
    <lineage>
        <taxon>Eukaryota</taxon>
        <taxon>Metazoa</taxon>
        <taxon>Ecdysozoa</taxon>
        <taxon>Arthropoda</taxon>
        <taxon>Hexapoda</taxon>
        <taxon>Insecta</taxon>
        <taxon>Pterygota</taxon>
        <taxon>Neoptera</taxon>
        <taxon>Endopterygota</taxon>
        <taxon>Lepidoptera</taxon>
        <taxon>Glossata</taxon>
        <taxon>Ditrysia</taxon>
        <taxon>Papilionoidea</taxon>
        <taxon>Nymphalidae</taxon>
        <taxon>Danainae</taxon>
        <taxon>Danaini</taxon>
        <taxon>Danaina</taxon>
        <taxon>Danaus</taxon>
        <taxon>Anosia</taxon>
    </lineage>
</organism>
<dbReference type="Proteomes" id="UP000789524">
    <property type="component" value="Unassembled WGS sequence"/>
</dbReference>
<protein>
    <submittedName>
        <fullName evidence="1">(African queen) hypothetical protein</fullName>
    </submittedName>
</protein>
<reference evidence="1" key="1">
    <citation type="submission" date="2021-09" db="EMBL/GenBank/DDBJ databases">
        <authorList>
            <person name="Martin H S."/>
        </authorList>
    </citation>
    <scope>NUCLEOTIDE SEQUENCE</scope>
</reference>
<dbReference type="AlphaFoldDB" id="A0A8J2QSD1"/>
<sequence>MTWFVQSSSLRLSAADRRPLASHSPSSPSAAWAPLTHHYDPCIILVRNTVTCATCIYIVISTSYYMFNTTKSGSVGCTLTTTTTPASPHPPSLPPVSSTLVPLQPVLIASTALVLNCHNQRFYCSMKRERYVFCERCEHSLIP</sequence>
<evidence type="ECO:0000313" key="2">
    <source>
        <dbReference type="Proteomes" id="UP000789524"/>
    </source>
</evidence>
<keyword evidence="2" id="KW-1185">Reference proteome</keyword>